<sequence length="151" mass="16838">MLFPLNNLVFSPVGDKAVLKRAFRFCKTSVCPSNPIFQEAGQQMLIDPVELSILLNRLEFSESKEALMEKRIRVGTSVVLRNVKTMEQVKVRLVPPEMVDTDSYLVSFISPLGSSLLGLRVGDMATVIVKDISIKWEVLTVNQNRLASVDA</sequence>
<dbReference type="EMBL" id="JAEMOP010000002">
    <property type="protein sequence ID" value="MBJ7314803.1"/>
    <property type="molecule type" value="Genomic_DNA"/>
</dbReference>
<dbReference type="PANTHER" id="PTHR30437:SF4">
    <property type="entry name" value="TRANSCRIPTION ELONGATION FACTOR GREA"/>
    <property type="match status" value="1"/>
</dbReference>
<dbReference type="GO" id="GO:0006354">
    <property type="term" value="P:DNA-templated transcription elongation"/>
    <property type="evidence" value="ECO:0007669"/>
    <property type="project" value="TreeGrafter"/>
</dbReference>
<evidence type="ECO:0000313" key="3">
    <source>
        <dbReference type="EMBL" id="MBJ7314803.1"/>
    </source>
</evidence>
<gene>
    <name evidence="2" type="ORF">JHC10_05555</name>
    <name evidence="3" type="ORF">JHC11_02135</name>
</gene>
<dbReference type="Gene3D" id="3.10.50.30">
    <property type="entry name" value="Transcription elongation factor, GreA/GreB, C-terminal domain"/>
    <property type="match status" value="1"/>
</dbReference>
<dbReference type="GO" id="GO:0070063">
    <property type="term" value="F:RNA polymerase binding"/>
    <property type="evidence" value="ECO:0007669"/>
    <property type="project" value="InterPro"/>
</dbReference>
<dbReference type="InterPro" id="IPR036953">
    <property type="entry name" value="GreA/GreB_C_sf"/>
</dbReference>
<feature type="domain" description="Transcription elongation factor GreA/GreB C-terminal" evidence="1">
    <location>
        <begin position="70"/>
        <end position="142"/>
    </location>
</feature>
<keyword evidence="3" id="KW-0648">Protein biosynthesis</keyword>
<name>A0A8I1GB33_9GAMM</name>
<dbReference type="InterPro" id="IPR001437">
    <property type="entry name" value="Tscrpt_elong_fac_GreA/B_C"/>
</dbReference>
<dbReference type="InterPro" id="IPR023459">
    <property type="entry name" value="Tscrpt_elong_fac_GreA/B_fam"/>
</dbReference>
<dbReference type="GO" id="GO:0032784">
    <property type="term" value="P:regulation of DNA-templated transcription elongation"/>
    <property type="evidence" value="ECO:0007669"/>
    <property type="project" value="InterPro"/>
</dbReference>
<dbReference type="EMBL" id="JAEMOS010000015">
    <property type="protein sequence ID" value="MBJ7266411.1"/>
    <property type="molecule type" value="Genomic_DNA"/>
</dbReference>
<dbReference type="Proteomes" id="UP000655994">
    <property type="component" value="Unassembled WGS sequence"/>
</dbReference>
<dbReference type="GO" id="GO:0003746">
    <property type="term" value="F:translation elongation factor activity"/>
    <property type="evidence" value="ECO:0007669"/>
    <property type="project" value="UniProtKB-KW"/>
</dbReference>
<proteinExistence type="predicted"/>
<keyword evidence="5" id="KW-1185">Reference proteome</keyword>
<evidence type="ECO:0000313" key="5">
    <source>
        <dbReference type="Proteomes" id="UP000655994"/>
    </source>
</evidence>
<dbReference type="PANTHER" id="PTHR30437">
    <property type="entry name" value="TRANSCRIPTION ELONGATION FACTOR GREA"/>
    <property type="match status" value="1"/>
</dbReference>
<dbReference type="GO" id="GO:0003677">
    <property type="term" value="F:DNA binding"/>
    <property type="evidence" value="ECO:0007669"/>
    <property type="project" value="InterPro"/>
</dbReference>
<dbReference type="Proteomes" id="UP000621390">
    <property type="component" value="Unassembled WGS sequence"/>
</dbReference>
<dbReference type="InterPro" id="IPR018151">
    <property type="entry name" value="TF_GreA/GreB_CS"/>
</dbReference>
<dbReference type="SUPFAM" id="SSF54534">
    <property type="entry name" value="FKBP-like"/>
    <property type="match status" value="1"/>
</dbReference>
<organism evidence="3 4">
    <name type="scientific">Idiomarina abyssalis</name>
    <dbReference type="NCBI Taxonomy" id="86102"/>
    <lineage>
        <taxon>Bacteria</taxon>
        <taxon>Pseudomonadati</taxon>
        <taxon>Pseudomonadota</taxon>
        <taxon>Gammaproteobacteria</taxon>
        <taxon>Alteromonadales</taxon>
        <taxon>Idiomarinaceae</taxon>
        <taxon>Idiomarina</taxon>
    </lineage>
</organism>
<evidence type="ECO:0000259" key="1">
    <source>
        <dbReference type="Pfam" id="PF01272"/>
    </source>
</evidence>
<dbReference type="AlphaFoldDB" id="A0A8I1GB33"/>
<comment type="caution">
    <text evidence="3">The sequence shown here is derived from an EMBL/GenBank/DDBJ whole genome shotgun (WGS) entry which is preliminary data.</text>
</comment>
<evidence type="ECO:0000313" key="4">
    <source>
        <dbReference type="Proteomes" id="UP000621390"/>
    </source>
</evidence>
<dbReference type="Pfam" id="PF01272">
    <property type="entry name" value="GreA_GreB"/>
    <property type="match status" value="1"/>
</dbReference>
<evidence type="ECO:0000313" key="2">
    <source>
        <dbReference type="EMBL" id="MBJ7266411.1"/>
    </source>
</evidence>
<keyword evidence="3" id="KW-0251">Elongation factor</keyword>
<dbReference type="PROSITE" id="PS00830">
    <property type="entry name" value="GREAB_2"/>
    <property type="match status" value="1"/>
</dbReference>
<reference evidence="3 5" key="1">
    <citation type="submission" date="2020-09" db="EMBL/GenBank/DDBJ databases">
        <title>Draft Genomes of Bacterial Isolates from North Pond Shallow Sediments.</title>
        <authorList>
            <person name="Kiel Reese B."/>
            <person name="Mullis M."/>
            <person name="Weisend R.E."/>
        </authorList>
    </citation>
    <scope>NUCLEOTIDE SEQUENCE</scope>
    <source>
        <strain evidence="3">KJE-2</strain>
        <strain evidence="2 5">KJE-3</strain>
    </source>
</reference>
<protein>
    <submittedName>
        <fullName evidence="3">GreA/GreB family elongation factor</fullName>
    </submittedName>
</protein>
<accession>A0A8I1GB33</accession>